<dbReference type="SMART" id="SM00323">
    <property type="entry name" value="RasGAP"/>
    <property type="match status" value="1"/>
</dbReference>
<dbReference type="CDD" id="cd00029">
    <property type="entry name" value="C1"/>
    <property type="match status" value="1"/>
</dbReference>
<dbReference type="PROSITE" id="PS50018">
    <property type="entry name" value="RAS_GTPASE_ACTIV_2"/>
    <property type="match status" value="1"/>
</dbReference>
<dbReference type="PANTHER" id="PTHR10194">
    <property type="entry name" value="RAS GTPASE-ACTIVATING PROTEINS"/>
    <property type="match status" value="1"/>
</dbReference>
<name>A0A139APH0_GONPJ</name>
<dbReference type="InterPro" id="IPR039360">
    <property type="entry name" value="Ras_GTPase"/>
</dbReference>
<dbReference type="OrthoDB" id="775356at2759"/>
<dbReference type="Gene3D" id="1.10.506.10">
    <property type="entry name" value="GTPase Activation - p120gap, domain 1"/>
    <property type="match status" value="2"/>
</dbReference>
<evidence type="ECO:0000259" key="7">
    <source>
        <dbReference type="PROSITE" id="PS50081"/>
    </source>
</evidence>
<dbReference type="SMART" id="SM00239">
    <property type="entry name" value="C2"/>
    <property type="match status" value="2"/>
</dbReference>
<feature type="compositionally biased region" description="Low complexity" evidence="4">
    <location>
        <begin position="87"/>
        <end position="110"/>
    </location>
</feature>
<feature type="domain" description="Ras-GAP" evidence="6">
    <location>
        <begin position="437"/>
        <end position="633"/>
    </location>
</feature>
<organism evidence="8 9">
    <name type="scientific">Gonapodya prolifera (strain JEL478)</name>
    <name type="common">Monoblepharis prolifera</name>
    <dbReference type="NCBI Taxonomy" id="1344416"/>
    <lineage>
        <taxon>Eukaryota</taxon>
        <taxon>Fungi</taxon>
        <taxon>Fungi incertae sedis</taxon>
        <taxon>Chytridiomycota</taxon>
        <taxon>Chytridiomycota incertae sedis</taxon>
        <taxon>Monoblepharidomycetes</taxon>
        <taxon>Monoblepharidales</taxon>
        <taxon>Gonapodyaceae</taxon>
        <taxon>Gonapodya</taxon>
    </lineage>
</organism>
<reference evidence="8 9" key="1">
    <citation type="journal article" date="2015" name="Genome Biol. Evol.">
        <title>Phylogenomic analyses indicate that early fungi evolved digesting cell walls of algal ancestors of land plants.</title>
        <authorList>
            <person name="Chang Y."/>
            <person name="Wang S."/>
            <person name="Sekimoto S."/>
            <person name="Aerts A.L."/>
            <person name="Choi C."/>
            <person name="Clum A."/>
            <person name="LaButti K.M."/>
            <person name="Lindquist E.A."/>
            <person name="Yee Ngan C."/>
            <person name="Ohm R.A."/>
            <person name="Salamov A.A."/>
            <person name="Grigoriev I.V."/>
            <person name="Spatafora J.W."/>
            <person name="Berbee M.L."/>
        </authorList>
    </citation>
    <scope>NUCLEOTIDE SEQUENCE [LARGE SCALE GENOMIC DNA]</scope>
    <source>
        <strain evidence="8 9">JEL478</strain>
    </source>
</reference>
<keyword evidence="2" id="KW-0479">Metal-binding</keyword>
<evidence type="ECO:0000259" key="5">
    <source>
        <dbReference type="PROSITE" id="PS50004"/>
    </source>
</evidence>
<evidence type="ECO:0000256" key="2">
    <source>
        <dbReference type="ARBA" id="ARBA00022723"/>
    </source>
</evidence>
<dbReference type="SMART" id="SM00109">
    <property type="entry name" value="C1"/>
    <property type="match status" value="1"/>
</dbReference>
<dbReference type="GO" id="GO:0046872">
    <property type="term" value="F:metal ion binding"/>
    <property type="evidence" value="ECO:0007669"/>
    <property type="project" value="UniProtKB-KW"/>
</dbReference>
<dbReference type="SUPFAM" id="SSF48350">
    <property type="entry name" value="GTPase activation domain, GAP"/>
    <property type="match status" value="1"/>
</dbReference>
<dbReference type="AlphaFoldDB" id="A0A139APH0"/>
<dbReference type="InterPro" id="IPR035892">
    <property type="entry name" value="C2_domain_sf"/>
</dbReference>
<dbReference type="PANTHER" id="PTHR10194:SF60">
    <property type="entry name" value="RAS GTPASE-ACTIVATING PROTEIN RASKOL"/>
    <property type="match status" value="1"/>
</dbReference>
<evidence type="ECO:0000256" key="3">
    <source>
        <dbReference type="ARBA" id="ARBA00022833"/>
    </source>
</evidence>
<proteinExistence type="predicted"/>
<keyword evidence="3" id="KW-0862">Zinc</keyword>
<dbReference type="SUPFAM" id="SSF49562">
    <property type="entry name" value="C2 domain (Calcium/lipid-binding domain, CaLB)"/>
    <property type="match status" value="2"/>
</dbReference>
<dbReference type="Gene3D" id="3.30.60.20">
    <property type="match status" value="1"/>
</dbReference>
<dbReference type="PROSITE" id="PS00479">
    <property type="entry name" value="ZF_DAG_PE_1"/>
    <property type="match status" value="1"/>
</dbReference>
<dbReference type="Pfam" id="PF00168">
    <property type="entry name" value="C2"/>
    <property type="match status" value="2"/>
</dbReference>
<dbReference type="GO" id="GO:0005096">
    <property type="term" value="F:GTPase activator activity"/>
    <property type="evidence" value="ECO:0007669"/>
    <property type="project" value="UniProtKB-KW"/>
</dbReference>
<feature type="region of interest" description="Disordered" evidence="4">
    <location>
        <begin position="804"/>
        <end position="872"/>
    </location>
</feature>
<evidence type="ECO:0000259" key="6">
    <source>
        <dbReference type="PROSITE" id="PS50018"/>
    </source>
</evidence>
<dbReference type="PROSITE" id="PS50081">
    <property type="entry name" value="ZF_DAG_PE_2"/>
    <property type="match status" value="1"/>
</dbReference>
<dbReference type="Gene3D" id="2.60.40.150">
    <property type="entry name" value="C2 domain"/>
    <property type="match status" value="2"/>
</dbReference>
<accession>A0A139APH0</accession>
<dbReference type="Pfam" id="PF00130">
    <property type="entry name" value="C1_1"/>
    <property type="match status" value="1"/>
</dbReference>
<feature type="compositionally biased region" description="Polar residues" evidence="4">
    <location>
        <begin position="847"/>
        <end position="859"/>
    </location>
</feature>
<dbReference type="EMBL" id="KQ965742">
    <property type="protein sequence ID" value="KXS18385.1"/>
    <property type="molecule type" value="Genomic_DNA"/>
</dbReference>
<keyword evidence="1" id="KW-0343">GTPase activation</keyword>
<dbReference type="InterPro" id="IPR008936">
    <property type="entry name" value="Rho_GTPase_activation_prot"/>
</dbReference>
<dbReference type="InterPro" id="IPR001936">
    <property type="entry name" value="RasGAP_dom"/>
</dbReference>
<evidence type="ECO:0000256" key="1">
    <source>
        <dbReference type="ARBA" id="ARBA00022468"/>
    </source>
</evidence>
<feature type="region of interest" description="Disordered" evidence="4">
    <location>
        <begin position="87"/>
        <end position="121"/>
    </location>
</feature>
<dbReference type="Proteomes" id="UP000070544">
    <property type="component" value="Unassembled WGS sequence"/>
</dbReference>
<dbReference type="InterPro" id="IPR002219">
    <property type="entry name" value="PKC_DAG/PE"/>
</dbReference>
<evidence type="ECO:0000313" key="9">
    <source>
        <dbReference type="Proteomes" id="UP000070544"/>
    </source>
</evidence>
<dbReference type="SUPFAM" id="SSF57889">
    <property type="entry name" value="Cysteine-rich domain"/>
    <property type="match status" value="1"/>
</dbReference>
<gene>
    <name evidence="8" type="ORF">M427DRAFT_29716</name>
</gene>
<dbReference type="InterPro" id="IPR046349">
    <property type="entry name" value="C1-like_sf"/>
</dbReference>
<dbReference type="InterPro" id="IPR000008">
    <property type="entry name" value="C2_dom"/>
</dbReference>
<dbReference type="Pfam" id="PF00616">
    <property type="entry name" value="RasGAP"/>
    <property type="match status" value="2"/>
</dbReference>
<evidence type="ECO:0000313" key="8">
    <source>
        <dbReference type="EMBL" id="KXS18385.1"/>
    </source>
</evidence>
<feature type="domain" description="Phorbol-ester/DAG-type" evidence="7">
    <location>
        <begin position="341"/>
        <end position="390"/>
    </location>
</feature>
<feature type="domain" description="C2" evidence="5">
    <location>
        <begin position="186"/>
        <end position="310"/>
    </location>
</feature>
<dbReference type="PROSITE" id="PS50004">
    <property type="entry name" value="C2"/>
    <property type="match status" value="1"/>
</dbReference>
<keyword evidence="9" id="KW-1185">Reference proteome</keyword>
<sequence length="953" mass="103447">MAANVARELHVKIQEAKFPSFQSDARNAYCSVYLDDREVFSTPVSASDGESIMFNEEFFLDDVPSSSAQLTFTLFSDTCQASPIGRSASIASSHSRSPASPSSPRSASPSTAGNRRSLRDRPLGALSIPTSLMMTHIVCDENWWVLTPVTEDAGRVSGEVHVKVAYQAPRRGGPKPTDNTAGSRAADIDNQLSLTLPGADSKHVFAVTIEAARGLLPRGDSNLANPYAVLHLLPDPDLTSMQNTNVCKRTTDPQFRQDFLFTVQDIHPYHRLHVALWDYDSKSGLHDEFLGHIFTVSYEAILRRQIDGKQRKQGLAKARAFVKALQQQQVSPSAQDQRSRQHRFVDTKFFSVAFCSFCGGVLFPGKQHLQCGNCKLNAHVDCAKFVGDRCGALGTLRIFTTFSEFRVLALKKYMPLLDILTDRNYTIATTIGRNVSNREEIASAMLRITEHTGKGVDFVRSVVINEIQEAKDVATLFRNNSMATKAVDLYQKQVGGTYLRTVLEGIIMDVVRDEPVCELDPTRVVDSADLATNQATLLTWSKLILDAISSPSAIAAFPEQLQTIYSAAVAEVNVRFPGQPNAKYSAVAGFLFLRLLVPAILGPKLFGLMDEFPTAPVARTLTLLAKVIQTIANMADGFSEKERYMMVLNDFVVQQQSQVKKFLDAVATNGPSTPNVPNGPPRIKIGWTTGLANSGSPRDEELEYATDCARLAELLTSCENRILKESSSSPKDTAAVKKLFRTLHQIRNLATSARELNSDAEKLSSLGSFARLFGNTANLASMAKKIVNGGMGMGTLKNGTRRAKLSSGKLFSDDAPIKTPEGASPSEAKTEDHTRDLVVPPLPAHPSATSDKSSNSIMEINTPPKLPPSTRPATAISSDIIVTKAGTRAGTLTRPPPLEIKSEPKSSTVLDLPGSDQAVPCANCFDPVNEADEFRVAGHNEGCSAGQAGTSIL</sequence>
<feature type="region of interest" description="Disordered" evidence="4">
    <location>
        <begin position="889"/>
        <end position="909"/>
    </location>
</feature>
<protein>
    <submittedName>
        <fullName evidence="8">Rho GTPase activation protein</fullName>
    </submittedName>
</protein>
<dbReference type="STRING" id="1344416.A0A139APH0"/>
<evidence type="ECO:0000256" key="4">
    <source>
        <dbReference type="SAM" id="MobiDB-lite"/>
    </source>
</evidence>